<evidence type="ECO:0000313" key="2">
    <source>
        <dbReference type="Proteomes" id="UP001230005"/>
    </source>
</evidence>
<dbReference type="Gene3D" id="3.30.565.10">
    <property type="entry name" value="Histidine kinase-like ATPase, C-terminal domain"/>
    <property type="match status" value="1"/>
</dbReference>
<dbReference type="EMBL" id="JAUSUG010000002">
    <property type="protein sequence ID" value="MDQ0253362.1"/>
    <property type="molecule type" value="Genomic_DNA"/>
</dbReference>
<dbReference type="Pfam" id="PF13589">
    <property type="entry name" value="HATPase_c_3"/>
    <property type="match status" value="1"/>
</dbReference>
<evidence type="ECO:0000313" key="1">
    <source>
        <dbReference type="EMBL" id="MDQ0253362.1"/>
    </source>
</evidence>
<dbReference type="PANTHER" id="PTHR23336">
    <property type="entry name" value="ZINC FINGER CW-TYPE COILED-COIL DOMAIN PROTEIN 3"/>
    <property type="match status" value="1"/>
</dbReference>
<gene>
    <name evidence="1" type="ORF">J2S74_000734</name>
</gene>
<keyword evidence="2" id="KW-1185">Reference proteome</keyword>
<accession>A0ABT9ZRI4</accession>
<dbReference type="InterPro" id="IPR045261">
    <property type="entry name" value="MORC_ATPase"/>
</dbReference>
<dbReference type="PANTHER" id="PTHR23336:SF76">
    <property type="entry name" value="MORC S5 DOMAIN-CONTAINING PROTEIN"/>
    <property type="match status" value="1"/>
</dbReference>
<organism evidence="1 2">
    <name type="scientific">Evansella vedderi</name>
    <dbReference type="NCBI Taxonomy" id="38282"/>
    <lineage>
        <taxon>Bacteria</taxon>
        <taxon>Bacillati</taxon>
        <taxon>Bacillota</taxon>
        <taxon>Bacilli</taxon>
        <taxon>Bacillales</taxon>
        <taxon>Bacillaceae</taxon>
        <taxon>Evansella</taxon>
    </lineage>
</organism>
<proteinExistence type="predicted"/>
<sequence>MKNENHEIILPDATAVIQSLRSIGYSIEAAIADIIDNSIDAKATIIKVDMIWTEEEVNYIRIEDNGFGMDENTLVQAMKIGSKNPLNNRENRILGRFGMGLKTASFSLGKRLTVKTKETSGSENVRCWDLDYIKDTNNWSLLKVPFNHESEELLGDIESDSGTIVLIEVLDRVIDQPYSRRKINKFYNSIRDVENHLSMVFHCFLEGVQKIDLFLNGNKVLPWDPYLSKELATQELPEERQRVGDDIITIQPFVLPHHTKITTGTFEEYAGPKGWLEQQGFYVYRNKRLLVAGSWLHLFSREEAYKLARIKVDITNKSDFNWQIDIKKSHAKPPQEIISLLKRVAEKVRERSHEVFYHRGTKSIVKKHNKTNIEHVWEQITRRNKTLFKLNRNHTLLKDLISSNKEIEDKLNYYLFHVEEYSPANIVRYNTFQIEKDEKLEKITIEDSQRMNMLVRMFLDLKYEKPDIIEQVLNYDTFKQYKKESIQDLIAKYLEEI</sequence>
<dbReference type="Proteomes" id="UP001230005">
    <property type="component" value="Unassembled WGS sequence"/>
</dbReference>
<comment type="caution">
    <text evidence="1">The sequence shown here is derived from an EMBL/GenBank/DDBJ whole genome shotgun (WGS) entry which is preliminary data.</text>
</comment>
<reference evidence="1 2" key="1">
    <citation type="submission" date="2023-07" db="EMBL/GenBank/DDBJ databases">
        <title>Genomic Encyclopedia of Type Strains, Phase IV (KMG-IV): sequencing the most valuable type-strain genomes for metagenomic binning, comparative biology and taxonomic classification.</title>
        <authorList>
            <person name="Goeker M."/>
        </authorList>
    </citation>
    <scope>NUCLEOTIDE SEQUENCE [LARGE SCALE GENOMIC DNA]</scope>
    <source>
        <strain evidence="1 2">DSM 9768</strain>
    </source>
</reference>
<evidence type="ECO:0008006" key="3">
    <source>
        <dbReference type="Google" id="ProtNLM"/>
    </source>
</evidence>
<dbReference type="SUPFAM" id="SSF55874">
    <property type="entry name" value="ATPase domain of HSP90 chaperone/DNA topoisomerase II/histidine kinase"/>
    <property type="match status" value="1"/>
</dbReference>
<dbReference type="RefSeq" id="WP_307321898.1">
    <property type="nucleotide sequence ID" value="NZ_JAUSUG010000002.1"/>
</dbReference>
<name>A0ABT9ZRI4_9BACI</name>
<dbReference type="InterPro" id="IPR036890">
    <property type="entry name" value="HATPase_C_sf"/>
</dbReference>
<protein>
    <recommendedName>
        <fullName evidence="3">ATP-binding protein</fullName>
    </recommendedName>
</protein>